<sequence length="222" mass="24603">MTKTPSASSTSPEDTPRLTAYQRKAESSANWPTWSPNRDDQNSSITFTKEEAGGIDQPHCDPLVIDRVIRDLEVGRVLIDKGSTINVIFRDTLNRMSIKLGEVTPSPKPLTGFSGEVSMTLGCQSWPAASHGQGDHLKRDHGNPVAQRQANRSINVPPRRQVPDPKRSRSSLGMSKTVATMLPRGAQVKADDDLCNGKSQAHEDRQIFGQKRFKKRRFNIVC</sequence>
<dbReference type="PANTHER" id="PTHR33240">
    <property type="entry name" value="OS08G0508500 PROTEIN"/>
    <property type="match status" value="1"/>
</dbReference>
<comment type="caution">
    <text evidence="2">The sequence shown here is derived from an EMBL/GenBank/DDBJ whole genome shotgun (WGS) entry which is preliminary data.</text>
</comment>
<reference evidence="2" key="1">
    <citation type="submission" date="2019-12" db="EMBL/GenBank/DDBJ databases">
        <title>Genome sequencing and annotation of Brassica cretica.</title>
        <authorList>
            <person name="Studholme D.J."/>
            <person name="Sarris P.F."/>
        </authorList>
    </citation>
    <scope>NUCLEOTIDE SEQUENCE</scope>
    <source>
        <strain evidence="2">PFS-102/07</strain>
        <tissue evidence="2">Leaf</tissue>
    </source>
</reference>
<organism evidence="2">
    <name type="scientific">Brassica cretica</name>
    <name type="common">Mustard</name>
    <dbReference type="NCBI Taxonomy" id="69181"/>
    <lineage>
        <taxon>Eukaryota</taxon>
        <taxon>Viridiplantae</taxon>
        <taxon>Streptophyta</taxon>
        <taxon>Embryophyta</taxon>
        <taxon>Tracheophyta</taxon>
        <taxon>Spermatophyta</taxon>
        <taxon>Magnoliopsida</taxon>
        <taxon>eudicotyledons</taxon>
        <taxon>Gunneridae</taxon>
        <taxon>Pentapetalae</taxon>
        <taxon>rosids</taxon>
        <taxon>malvids</taxon>
        <taxon>Brassicales</taxon>
        <taxon>Brassicaceae</taxon>
        <taxon>Brassiceae</taxon>
        <taxon>Brassica</taxon>
    </lineage>
</organism>
<dbReference type="PANTHER" id="PTHR33240:SF8">
    <property type="entry name" value="OS03G0439900 PROTEIN"/>
    <property type="match status" value="1"/>
</dbReference>
<accession>A0A8S9K5F9</accession>
<feature type="compositionally biased region" description="Polar residues" evidence="1">
    <location>
        <begin position="1"/>
        <end position="13"/>
    </location>
</feature>
<protein>
    <submittedName>
        <fullName evidence="2">Uncharacterized protein</fullName>
    </submittedName>
</protein>
<proteinExistence type="predicted"/>
<name>A0A8S9K5F9_BRACR</name>
<gene>
    <name evidence="2" type="ORF">F2Q70_00039028</name>
</gene>
<feature type="compositionally biased region" description="Polar residues" evidence="1">
    <location>
        <begin position="27"/>
        <end position="44"/>
    </location>
</feature>
<dbReference type="AlphaFoldDB" id="A0A8S9K5F9"/>
<dbReference type="CDD" id="cd00303">
    <property type="entry name" value="retropepsin_like"/>
    <property type="match status" value="1"/>
</dbReference>
<feature type="region of interest" description="Disordered" evidence="1">
    <location>
        <begin position="126"/>
        <end position="180"/>
    </location>
</feature>
<feature type="region of interest" description="Disordered" evidence="1">
    <location>
        <begin position="1"/>
        <end position="44"/>
    </location>
</feature>
<evidence type="ECO:0000313" key="2">
    <source>
        <dbReference type="EMBL" id="KAF2588843.1"/>
    </source>
</evidence>
<evidence type="ECO:0000256" key="1">
    <source>
        <dbReference type="SAM" id="MobiDB-lite"/>
    </source>
</evidence>
<feature type="compositionally biased region" description="Basic and acidic residues" evidence="1">
    <location>
        <begin position="133"/>
        <end position="142"/>
    </location>
</feature>
<dbReference type="EMBL" id="QGKY02000190">
    <property type="protein sequence ID" value="KAF2588843.1"/>
    <property type="molecule type" value="Genomic_DNA"/>
</dbReference>